<accession>A0ABQ3ZYS1</accession>
<keyword evidence="4" id="KW-0503">Monooxygenase</keyword>
<dbReference type="InterPro" id="IPR009100">
    <property type="entry name" value="AcylCoA_DH/oxidase_NM_dom_sf"/>
</dbReference>
<dbReference type="InterPro" id="IPR013107">
    <property type="entry name" value="Acyl-CoA_DH_C"/>
</dbReference>
<feature type="domain" description="Acyl-CoA dehydrogenase C-terminal" evidence="3">
    <location>
        <begin position="227"/>
        <end position="342"/>
    </location>
</feature>
<reference evidence="4 5" key="1">
    <citation type="submission" date="2021-01" db="EMBL/GenBank/DDBJ databases">
        <title>Whole genome shotgun sequence of Actinoplanes humidus NBRC 14915.</title>
        <authorList>
            <person name="Komaki H."/>
            <person name="Tamura T."/>
        </authorList>
    </citation>
    <scope>NUCLEOTIDE SEQUENCE [LARGE SCALE GENOMIC DNA]</scope>
    <source>
        <strain evidence="4 5">NBRC 14915</strain>
    </source>
</reference>
<name>A0ABQ3ZYS1_9ACTN</name>
<protein>
    <submittedName>
        <fullName evidence="4">Flavin-dependent monooxygenase</fullName>
    </submittedName>
</protein>
<dbReference type="Gene3D" id="2.40.110.10">
    <property type="entry name" value="Butyryl-CoA Dehydrogenase, subunit A, domain 2"/>
    <property type="match status" value="1"/>
</dbReference>
<dbReference type="SUPFAM" id="SSF56645">
    <property type="entry name" value="Acyl-CoA dehydrogenase NM domain-like"/>
    <property type="match status" value="1"/>
</dbReference>
<keyword evidence="5" id="KW-1185">Reference proteome</keyword>
<dbReference type="InterPro" id="IPR036250">
    <property type="entry name" value="AcylCo_DH-like_C"/>
</dbReference>
<dbReference type="GO" id="GO:0004497">
    <property type="term" value="F:monooxygenase activity"/>
    <property type="evidence" value="ECO:0007669"/>
    <property type="project" value="UniProtKB-KW"/>
</dbReference>
<dbReference type="InterPro" id="IPR037069">
    <property type="entry name" value="AcylCoA_DH/ox_N_sf"/>
</dbReference>
<sequence>MLNDIRALTPRIRELAPGIAATGTIPAALHSRLARTGVFRLAAPRWAGGVEADPLVTAGVLEELGWADGSVGWSVMVGAVAGLALGFLPQGVTAELLDDPGLAMAVAPEPAGRAIAVPGGFLVSGHWTVSGGAEHATWLSAGCLIGGVPGAGFGLGGGGEVRQMLLPVAAVTFHHGEPHAGLRGAGAREFDVAGLFVPHTHSYALTDQPSDPGWLYTFPTRSLFAFGVAAVALGIARAAIDDVAERVRDTALGRDFAGVAVARATSLRDGGFAYLMSEMAAEGSDAVRRARLRLAIASAAQNAARAVDLVHDAAGKAELDLGDTLDRRLADVHAAARHEMVSDDVVAAAGAVLAGDDHAAGAL</sequence>
<keyword evidence="1" id="KW-0560">Oxidoreductase</keyword>
<gene>
    <name evidence="4" type="ORF">Ahu01nite_063890</name>
</gene>
<dbReference type="InterPro" id="IPR046373">
    <property type="entry name" value="Acyl-CoA_Oxase/DH_mid-dom_sf"/>
</dbReference>
<dbReference type="RefSeq" id="WP_203840341.1">
    <property type="nucleotide sequence ID" value="NZ_BAAATV010000009.1"/>
</dbReference>
<dbReference type="PIRSF" id="PIRSF016578">
    <property type="entry name" value="HsaA"/>
    <property type="match status" value="1"/>
</dbReference>
<dbReference type="SUPFAM" id="SSF47203">
    <property type="entry name" value="Acyl-CoA dehydrogenase C-terminal domain-like"/>
    <property type="match status" value="1"/>
</dbReference>
<dbReference type="Pfam" id="PF08028">
    <property type="entry name" value="Acyl-CoA_dh_2"/>
    <property type="match status" value="1"/>
</dbReference>
<dbReference type="Pfam" id="PF02771">
    <property type="entry name" value="Acyl-CoA_dh_N"/>
    <property type="match status" value="1"/>
</dbReference>
<evidence type="ECO:0000259" key="3">
    <source>
        <dbReference type="Pfam" id="PF08028"/>
    </source>
</evidence>
<evidence type="ECO:0000313" key="5">
    <source>
        <dbReference type="Proteomes" id="UP000603200"/>
    </source>
</evidence>
<dbReference type="InterPro" id="IPR013786">
    <property type="entry name" value="AcylCoA_DH/ox_N"/>
</dbReference>
<dbReference type="EMBL" id="BOMN01000088">
    <property type="protein sequence ID" value="GIE23287.1"/>
    <property type="molecule type" value="Genomic_DNA"/>
</dbReference>
<evidence type="ECO:0000259" key="2">
    <source>
        <dbReference type="Pfam" id="PF02771"/>
    </source>
</evidence>
<evidence type="ECO:0000313" key="4">
    <source>
        <dbReference type="EMBL" id="GIE23287.1"/>
    </source>
</evidence>
<organism evidence="4 5">
    <name type="scientific">Winogradskya humida</name>
    <dbReference type="NCBI Taxonomy" id="113566"/>
    <lineage>
        <taxon>Bacteria</taxon>
        <taxon>Bacillati</taxon>
        <taxon>Actinomycetota</taxon>
        <taxon>Actinomycetes</taxon>
        <taxon>Micromonosporales</taxon>
        <taxon>Micromonosporaceae</taxon>
        <taxon>Winogradskya</taxon>
    </lineage>
</organism>
<feature type="domain" description="Acyl-CoA dehydrogenase/oxidase N-terminal" evidence="2">
    <location>
        <begin position="14"/>
        <end position="79"/>
    </location>
</feature>
<dbReference type="Proteomes" id="UP000603200">
    <property type="component" value="Unassembled WGS sequence"/>
</dbReference>
<dbReference type="Gene3D" id="1.20.140.10">
    <property type="entry name" value="Butyryl-CoA Dehydrogenase, subunit A, domain 3"/>
    <property type="match status" value="1"/>
</dbReference>
<comment type="caution">
    <text evidence="4">The sequence shown here is derived from an EMBL/GenBank/DDBJ whole genome shotgun (WGS) entry which is preliminary data.</text>
</comment>
<proteinExistence type="predicted"/>
<evidence type="ECO:0000256" key="1">
    <source>
        <dbReference type="ARBA" id="ARBA00023002"/>
    </source>
</evidence>
<dbReference type="Gene3D" id="1.10.540.10">
    <property type="entry name" value="Acyl-CoA dehydrogenase/oxidase, N-terminal domain"/>
    <property type="match status" value="1"/>
</dbReference>